<organism evidence="1 2">
    <name type="scientific">Dovyalis caffra</name>
    <dbReference type="NCBI Taxonomy" id="77055"/>
    <lineage>
        <taxon>Eukaryota</taxon>
        <taxon>Viridiplantae</taxon>
        <taxon>Streptophyta</taxon>
        <taxon>Embryophyta</taxon>
        <taxon>Tracheophyta</taxon>
        <taxon>Spermatophyta</taxon>
        <taxon>Magnoliopsida</taxon>
        <taxon>eudicotyledons</taxon>
        <taxon>Gunneridae</taxon>
        <taxon>Pentapetalae</taxon>
        <taxon>rosids</taxon>
        <taxon>fabids</taxon>
        <taxon>Malpighiales</taxon>
        <taxon>Salicaceae</taxon>
        <taxon>Flacourtieae</taxon>
        <taxon>Dovyalis</taxon>
    </lineage>
</organism>
<proteinExistence type="predicted"/>
<name>A0AAV1QRL0_9ROSI</name>
<reference evidence="1 2" key="1">
    <citation type="submission" date="2024-01" db="EMBL/GenBank/DDBJ databases">
        <authorList>
            <person name="Waweru B."/>
        </authorList>
    </citation>
    <scope>NUCLEOTIDE SEQUENCE [LARGE SCALE GENOMIC DNA]</scope>
</reference>
<dbReference type="Proteomes" id="UP001314170">
    <property type="component" value="Unassembled WGS sequence"/>
</dbReference>
<comment type="caution">
    <text evidence="1">The sequence shown here is derived from an EMBL/GenBank/DDBJ whole genome shotgun (WGS) entry which is preliminary data.</text>
</comment>
<dbReference type="EMBL" id="CAWUPB010000283">
    <property type="protein sequence ID" value="CAK7324372.1"/>
    <property type="molecule type" value="Genomic_DNA"/>
</dbReference>
<gene>
    <name evidence="1" type="ORF">DCAF_LOCUS2012</name>
</gene>
<evidence type="ECO:0000313" key="1">
    <source>
        <dbReference type="EMBL" id="CAK7324372.1"/>
    </source>
</evidence>
<evidence type="ECO:0000313" key="2">
    <source>
        <dbReference type="Proteomes" id="UP001314170"/>
    </source>
</evidence>
<accession>A0AAV1QRL0</accession>
<keyword evidence="2" id="KW-1185">Reference proteome</keyword>
<sequence>AHGFFSENGIRSKFQARKVLSTGTRSSSYPAHQSLFLMSGLTATTTSTTIDPFSSLRILSFAD</sequence>
<dbReference type="AlphaFoldDB" id="A0AAV1QRL0"/>
<feature type="non-terminal residue" evidence="1">
    <location>
        <position position="1"/>
    </location>
</feature>
<protein>
    <submittedName>
        <fullName evidence="1">Uncharacterized protein</fullName>
    </submittedName>
</protein>